<dbReference type="EMBL" id="BAABFB010000066">
    <property type="protein sequence ID" value="GAA4486490.1"/>
    <property type="molecule type" value="Genomic_DNA"/>
</dbReference>
<dbReference type="PROSITE" id="PS00086">
    <property type="entry name" value="CYTOCHROME_P450"/>
    <property type="match status" value="1"/>
</dbReference>
<dbReference type="PANTHER" id="PTHR46696">
    <property type="entry name" value="P450, PUTATIVE (EUROFUNG)-RELATED"/>
    <property type="match status" value="1"/>
</dbReference>
<keyword evidence="3 7" id="KW-0479">Metal-binding</keyword>
<keyword evidence="2 7" id="KW-0349">Heme</keyword>
<dbReference type="InterPro" id="IPR001128">
    <property type="entry name" value="Cyt_P450"/>
</dbReference>
<dbReference type="PRINTS" id="PR00385">
    <property type="entry name" value="P450"/>
</dbReference>
<evidence type="ECO:0000256" key="6">
    <source>
        <dbReference type="ARBA" id="ARBA00023033"/>
    </source>
</evidence>
<comment type="caution">
    <text evidence="8">The sequence shown here is derived from an EMBL/GenBank/DDBJ whole genome shotgun (WGS) entry which is preliminary data.</text>
</comment>
<gene>
    <name evidence="8" type="ORF">GCM10023094_43020</name>
</gene>
<evidence type="ECO:0000313" key="9">
    <source>
        <dbReference type="Proteomes" id="UP001501183"/>
    </source>
</evidence>
<comment type="similarity">
    <text evidence="1 7">Belongs to the cytochrome P450 family.</text>
</comment>
<name>A0ABP8PHW6_9NOCA</name>
<dbReference type="Proteomes" id="UP001501183">
    <property type="component" value="Unassembled WGS sequence"/>
</dbReference>
<evidence type="ECO:0000256" key="1">
    <source>
        <dbReference type="ARBA" id="ARBA00010617"/>
    </source>
</evidence>
<dbReference type="PRINTS" id="PR00359">
    <property type="entry name" value="BP450"/>
</dbReference>
<evidence type="ECO:0000256" key="5">
    <source>
        <dbReference type="ARBA" id="ARBA00023004"/>
    </source>
</evidence>
<proteinExistence type="inferred from homology"/>
<dbReference type="InterPro" id="IPR017972">
    <property type="entry name" value="Cyt_P450_CS"/>
</dbReference>
<keyword evidence="9" id="KW-1185">Reference proteome</keyword>
<keyword evidence="6 7" id="KW-0503">Monooxygenase</keyword>
<keyword evidence="4 7" id="KW-0560">Oxidoreductase</keyword>
<protein>
    <submittedName>
        <fullName evidence="8">Cytochrome P450</fullName>
    </submittedName>
</protein>
<keyword evidence="5 7" id="KW-0408">Iron</keyword>
<evidence type="ECO:0000256" key="2">
    <source>
        <dbReference type="ARBA" id="ARBA00022617"/>
    </source>
</evidence>
<evidence type="ECO:0000256" key="7">
    <source>
        <dbReference type="RuleBase" id="RU000461"/>
    </source>
</evidence>
<evidence type="ECO:0000313" key="8">
    <source>
        <dbReference type="EMBL" id="GAA4486490.1"/>
    </source>
</evidence>
<accession>A0ABP8PHW6</accession>
<dbReference type="InterPro" id="IPR036396">
    <property type="entry name" value="Cyt_P450_sf"/>
</dbReference>
<evidence type="ECO:0000256" key="4">
    <source>
        <dbReference type="ARBA" id="ARBA00023002"/>
    </source>
</evidence>
<sequence length="376" mass="40353">MNTRIAPSVHRATDSTYVVSGFADSSAVLADRRMSSDPATGEHLHPDITNALGSDGLGRVSMQMCDAARHQRLRRAIAPALTPGRCAGPLARLAGRADDLLGDLIARGSGDLIAEFALPLAFSTICDLLGIPDRDRDRTLRWAEASTMPDPVVSADGGASLDEYLVALLATGSELPADSLYRELVAARESGGLSDAEAVGTAALMLIAGYETTVSFLGSSALILLMTPRLRDLLVRQPDLQPAAIEELLRYVTPTRGTWTRFATDDVPIGDVVVPAGSAVVVDLATANRDALRFAAPDRLDLSRADNRHLAFGHGPHYCPGATLARREAQVVLGVLMPRLGELELTDTELHWHENRFSRRPRSLDVVVTRRRATDG</sequence>
<evidence type="ECO:0000256" key="3">
    <source>
        <dbReference type="ARBA" id="ARBA00022723"/>
    </source>
</evidence>
<reference evidence="9" key="1">
    <citation type="journal article" date="2019" name="Int. J. Syst. Evol. Microbiol.">
        <title>The Global Catalogue of Microorganisms (GCM) 10K type strain sequencing project: providing services to taxonomists for standard genome sequencing and annotation.</title>
        <authorList>
            <consortium name="The Broad Institute Genomics Platform"/>
            <consortium name="The Broad Institute Genome Sequencing Center for Infectious Disease"/>
            <person name="Wu L."/>
            <person name="Ma J."/>
        </authorList>
    </citation>
    <scope>NUCLEOTIDE SEQUENCE [LARGE SCALE GENOMIC DNA]</scope>
    <source>
        <strain evidence="9">JCM 32206</strain>
    </source>
</reference>
<dbReference type="InterPro" id="IPR002397">
    <property type="entry name" value="Cyt_P450_B"/>
</dbReference>
<organism evidence="8 9">
    <name type="scientific">Rhodococcus olei</name>
    <dbReference type="NCBI Taxonomy" id="2161675"/>
    <lineage>
        <taxon>Bacteria</taxon>
        <taxon>Bacillati</taxon>
        <taxon>Actinomycetota</taxon>
        <taxon>Actinomycetes</taxon>
        <taxon>Mycobacteriales</taxon>
        <taxon>Nocardiaceae</taxon>
        <taxon>Rhodococcus</taxon>
    </lineage>
</organism>
<dbReference type="Gene3D" id="1.10.630.10">
    <property type="entry name" value="Cytochrome P450"/>
    <property type="match status" value="1"/>
</dbReference>
<dbReference type="PANTHER" id="PTHR46696:SF1">
    <property type="entry name" value="CYTOCHROME P450 YJIB-RELATED"/>
    <property type="match status" value="1"/>
</dbReference>
<dbReference type="RefSeq" id="WP_345350001.1">
    <property type="nucleotide sequence ID" value="NZ_BAABFB010000066.1"/>
</dbReference>
<dbReference type="SUPFAM" id="SSF48264">
    <property type="entry name" value="Cytochrome P450"/>
    <property type="match status" value="1"/>
</dbReference>
<dbReference type="Pfam" id="PF00067">
    <property type="entry name" value="p450"/>
    <property type="match status" value="1"/>
</dbReference>